<keyword evidence="4 10" id="KW-0699">rRNA-binding</keyword>
<dbReference type="EMBL" id="DVMT01000014">
    <property type="protein sequence ID" value="HIU39857.1"/>
    <property type="molecule type" value="Genomic_DNA"/>
</dbReference>
<evidence type="ECO:0000256" key="5">
    <source>
        <dbReference type="ARBA" id="ARBA00022741"/>
    </source>
</evidence>
<gene>
    <name evidence="10 13" type="primary">rsgA</name>
    <name evidence="13" type="ORF">IAB68_00965</name>
</gene>
<evidence type="ECO:0000256" key="6">
    <source>
        <dbReference type="ARBA" id="ARBA00022801"/>
    </source>
</evidence>
<dbReference type="AlphaFoldDB" id="A0A9D1IM73"/>
<dbReference type="InterPro" id="IPR004881">
    <property type="entry name" value="Ribosome_biogen_GTPase_RsgA"/>
</dbReference>
<feature type="binding site" evidence="10">
    <location>
        <position position="242"/>
    </location>
    <ligand>
        <name>Zn(2+)</name>
        <dbReference type="ChEBI" id="CHEBI:29105"/>
    </ligand>
</feature>
<dbReference type="Pfam" id="PF16745">
    <property type="entry name" value="RsgA_N"/>
    <property type="match status" value="1"/>
</dbReference>
<comment type="function">
    <text evidence="10">One of several proteins that assist in the late maturation steps of the functional core of the 30S ribosomal subunit. Helps release RbfA from mature subunits. May play a role in the assembly of ribosomal proteins into the subunit. Circularly permuted GTPase that catalyzes slow GTP hydrolysis, GTPase activity is stimulated by the 30S ribosomal subunit.</text>
</comment>
<evidence type="ECO:0000313" key="13">
    <source>
        <dbReference type="EMBL" id="HIU39857.1"/>
    </source>
</evidence>
<dbReference type="GO" id="GO:0003924">
    <property type="term" value="F:GTPase activity"/>
    <property type="evidence" value="ECO:0007669"/>
    <property type="project" value="UniProtKB-UniRule"/>
</dbReference>
<evidence type="ECO:0000259" key="12">
    <source>
        <dbReference type="PROSITE" id="PS51721"/>
    </source>
</evidence>
<dbReference type="GO" id="GO:0005525">
    <property type="term" value="F:GTP binding"/>
    <property type="evidence" value="ECO:0007669"/>
    <property type="project" value="UniProtKB-UniRule"/>
</dbReference>
<comment type="caution">
    <text evidence="13">The sequence shown here is derived from an EMBL/GenBank/DDBJ whole genome shotgun (WGS) entry which is preliminary data.</text>
</comment>
<accession>A0A9D1IM73</accession>
<dbReference type="HAMAP" id="MF_01820">
    <property type="entry name" value="GTPase_RsgA"/>
    <property type="match status" value="1"/>
</dbReference>
<keyword evidence="1 10" id="KW-0963">Cytoplasm</keyword>
<dbReference type="NCBIfam" id="TIGR00157">
    <property type="entry name" value="ribosome small subunit-dependent GTPase A"/>
    <property type="match status" value="1"/>
</dbReference>
<keyword evidence="5 10" id="KW-0547">Nucleotide-binding</keyword>
<dbReference type="Gene3D" id="1.10.40.50">
    <property type="entry name" value="Probable gtpase engc, domain 3"/>
    <property type="match status" value="1"/>
</dbReference>
<feature type="binding site" evidence="10">
    <location>
        <position position="250"/>
    </location>
    <ligand>
        <name>Zn(2+)</name>
        <dbReference type="ChEBI" id="CHEBI:29105"/>
    </ligand>
</feature>
<keyword evidence="6 10" id="KW-0378">Hydrolase</keyword>
<keyword evidence="7 10" id="KW-0862">Zinc</keyword>
<feature type="binding site" evidence="10">
    <location>
        <begin position="156"/>
        <end position="164"/>
    </location>
    <ligand>
        <name>GTP</name>
        <dbReference type="ChEBI" id="CHEBI:37565"/>
    </ligand>
</feature>
<comment type="cofactor">
    <cofactor evidence="10">
        <name>Zn(2+)</name>
        <dbReference type="ChEBI" id="CHEBI:29105"/>
    </cofactor>
    <text evidence="10">Binds 1 zinc ion per subunit.</text>
</comment>
<dbReference type="CDD" id="cd01854">
    <property type="entry name" value="YjeQ_EngC"/>
    <property type="match status" value="1"/>
</dbReference>
<dbReference type="PROSITE" id="PS51721">
    <property type="entry name" value="G_CP"/>
    <property type="match status" value="1"/>
</dbReference>
<evidence type="ECO:0000256" key="3">
    <source>
        <dbReference type="ARBA" id="ARBA00022723"/>
    </source>
</evidence>
<keyword evidence="3 10" id="KW-0479">Metal-binding</keyword>
<evidence type="ECO:0000256" key="9">
    <source>
        <dbReference type="ARBA" id="ARBA00023134"/>
    </source>
</evidence>
<proteinExistence type="inferred from homology"/>
<dbReference type="InterPro" id="IPR010914">
    <property type="entry name" value="RsgA_GTPase_dom"/>
</dbReference>
<dbReference type="InterPro" id="IPR027417">
    <property type="entry name" value="P-loop_NTPase"/>
</dbReference>
<dbReference type="GO" id="GO:0005737">
    <property type="term" value="C:cytoplasm"/>
    <property type="evidence" value="ECO:0007669"/>
    <property type="project" value="UniProtKB-SubCell"/>
</dbReference>
<dbReference type="Gene3D" id="2.40.50.140">
    <property type="entry name" value="Nucleic acid-binding proteins"/>
    <property type="match status" value="1"/>
</dbReference>
<dbReference type="InterPro" id="IPR031944">
    <property type="entry name" value="RsgA_N"/>
</dbReference>
<feature type="domain" description="CP-type G" evidence="12">
    <location>
        <begin position="60"/>
        <end position="213"/>
    </location>
</feature>
<evidence type="ECO:0000256" key="8">
    <source>
        <dbReference type="ARBA" id="ARBA00022884"/>
    </source>
</evidence>
<comment type="similarity">
    <text evidence="10">Belongs to the TRAFAC class YlqF/YawG GTPase family. RsgA subfamily.</text>
</comment>
<comment type="subunit">
    <text evidence="10">Monomer. Associates with 30S ribosomal subunit, binds 16S rRNA.</text>
</comment>
<feature type="binding site" evidence="10">
    <location>
        <position position="237"/>
    </location>
    <ligand>
        <name>Zn(2+)</name>
        <dbReference type="ChEBI" id="CHEBI:29105"/>
    </ligand>
</feature>
<sequence length="281" mass="32365">MMKGRIIKQISNKWTVSCDKKLIDCSSIGKFRYKKVHPLVGDIVEFDLDNKIITSIYPRRNELVRPPVSNVDQAIILTSCTEPSFSSNLLDKMLVVIEYNNIKPVICFTKYDLLHDTSEIDEIIDYYKKIGYKVFINNELNNIKSVLKGKVSVLTGQTGVGKSSLLNKLKDDLNLKTGEISKALGRGRHTTRHVELLEIEEGLVADTPGFSSLDFNGMNKKDIKDNFVEFYKNEDKCKYKDCMHIKEDGCYIKKLVEEGKIRNTRYNNYVKFIESINEKKW</sequence>
<evidence type="ECO:0000313" key="14">
    <source>
        <dbReference type="Proteomes" id="UP000824074"/>
    </source>
</evidence>
<evidence type="ECO:0000256" key="4">
    <source>
        <dbReference type="ARBA" id="ARBA00022730"/>
    </source>
</evidence>
<keyword evidence="8 10" id="KW-0694">RNA-binding</keyword>
<dbReference type="SUPFAM" id="SSF50249">
    <property type="entry name" value="Nucleic acid-binding proteins"/>
    <property type="match status" value="1"/>
</dbReference>
<dbReference type="PANTHER" id="PTHR32120">
    <property type="entry name" value="SMALL RIBOSOMAL SUBUNIT BIOGENESIS GTPASE RSGA"/>
    <property type="match status" value="1"/>
</dbReference>
<reference evidence="13" key="1">
    <citation type="submission" date="2020-10" db="EMBL/GenBank/DDBJ databases">
        <authorList>
            <person name="Gilroy R."/>
        </authorList>
    </citation>
    <scope>NUCLEOTIDE SEQUENCE</scope>
    <source>
        <strain evidence="13">CHK193-30670</strain>
    </source>
</reference>
<dbReference type="Gene3D" id="3.40.50.300">
    <property type="entry name" value="P-loop containing nucleotide triphosphate hydrolases"/>
    <property type="match status" value="1"/>
</dbReference>
<evidence type="ECO:0000256" key="7">
    <source>
        <dbReference type="ARBA" id="ARBA00022833"/>
    </source>
</evidence>
<dbReference type="GO" id="GO:0046872">
    <property type="term" value="F:metal ion binding"/>
    <property type="evidence" value="ECO:0007669"/>
    <property type="project" value="UniProtKB-KW"/>
</dbReference>
<comment type="subcellular location">
    <subcellularLocation>
        <location evidence="10">Cytoplasm</location>
    </subcellularLocation>
</comment>
<reference evidence="13" key="2">
    <citation type="journal article" date="2021" name="PeerJ">
        <title>Extensive microbial diversity within the chicken gut microbiome revealed by metagenomics and culture.</title>
        <authorList>
            <person name="Gilroy R."/>
            <person name="Ravi A."/>
            <person name="Getino M."/>
            <person name="Pursley I."/>
            <person name="Horton D.L."/>
            <person name="Alikhan N.F."/>
            <person name="Baker D."/>
            <person name="Gharbi K."/>
            <person name="Hall N."/>
            <person name="Watson M."/>
            <person name="Adriaenssens E.M."/>
            <person name="Foster-Nyarko E."/>
            <person name="Jarju S."/>
            <person name="Secka A."/>
            <person name="Antonio M."/>
            <person name="Oren A."/>
            <person name="Chaudhuri R.R."/>
            <person name="La Ragione R."/>
            <person name="Hildebrand F."/>
            <person name="Pallen M.J."/>
        </authorList>
    </citation>
    <scope>NUCLEOTIDE SEQUENCE</scope>
    <source>
        <strain evidence="13">CHK193-30670</strain>
    </source>
</reference>
<keyword evidence="9 10" id="KW-0342">GTP-binding</keyword>
<feature type="domain" description="EngC GTPase" evidence="11">
    <location>
        <begin position="69"/>
        <end position="211"/>
    </location>
</feature>
<dbReference type="Pfam" id="PF03193">
    <property type="entry name" value="RsgA_GTPase"/>
    <property type="match status" value="1"/>
</dbReference>
<evidence type="ECO:0000256" key="1">
    <source>
        <dbReference type="ARBA" id="ARBA00022490"/>
    </source>
</evidence>
<dbReference type="EC" id="3.6.1.-" evidence="10"/>
<evidence type="ECO:0000256" key="10">
    <source>
        <dbReference type="HAMAP-Rule" id="MF_01820"/>
    </source>
</evidence>
<name>A0A9D1IM73_9FIRM</name>
<dbReference type="PROSITE" id="PS50936">
    <property type="entry name" value="ENGC_GTPASE"/>
    <property type="match status" value="1"/>
</dbReference>
<dbReference type="SUPFAM" id="SSF52540">
    <property type="entry name" value="P-loop containing nucleoside triphosphate hydrolases"/>
    <property type="match status" value="1"/>
</dbReference>
<dbReference type="PANTHER" id="PTHR32120:SF11">
    <property type="entry name" value="SMALL RIBOSOMAL SUBUNIT BIOGENESIS GTPASE RSGA 1, MITOCHONDRIAL-RELATED"/>
    <property type="match status" value="1"/>
</dbReference>
<feature type="binding site" evidence="10">
    <location>
        <begin position="109"/>
        <end position="112"/>
    </location>
    <ligand>
        <name>GTP</name>
        <dbReference type="ChEBI" id="CHEBI:37565"/>
    </ligand>
</feature>
<dbReference type="InterPro" id="IPR012340">
    <property type="entry name" value="NA-bd_OB-fold"/>
</dbReference>
<organism evidence="13 14">
    <name type="scientific">Candidatus Aphodocola excrementigallinarum</name>
    <dbReference type="NCBI Taxonomy" id="2840670"/>
    <lineage>
        <taxon>Bacteria</taxon>
        <taxon>Bacillati</taxon>
        <taxon>Bacillota</taxon>
        <taxon>Bacilli</taxon>
        <taxon>Candidatus Aphodocola</taxon>
    </lineage>
</organism>
<feature type="binding site" evidence="10">
    <location>
        <position position="244"/>
    </location>
    <ligand>
        <name>Zn(2+)</name>
        <dbReference type="ChEBI" id="CHEBI:29105"/>
    </ligand>
</feature>
<evidence type="ECO:0000256" key="2">
    <source>
        <dbReference type="ARBA" id="ARBA00022517"/>
    </source>
</evidence>
<dbReference type="GO" id="GO:0019843">
    <property type="term" value="F:rRNA binding"/>
    <property type="evidence" value="ECO:0007669"/>
    <property type="project" value="UniProtKB-KW"/>
</dbReference>
<dbReference type="InterPro" id="IPR030378">
    <property type="entry name" value="G_CP_dom"/>
</dbReference>
<evidence type="ECO:0000259" key="11">
    <source>
        <dbReference type="PROSITE" id="PS50936"/>
    </source>
</evidence>
<protein>
    <recommendedName>
        <fullName evidence="10">Small ribosomal subunit biogenesis GTPase RsgA</fullName>
        <ecNumber evidence="10">3.6.1.-</ecNumber>
    </recommendedName>
</protein>
<keyword evidence="2 10" id="KW-0690">Ribosome biogenesis</keyword>
<dbReference type="Proteomes" id="UP000824074">
    <property type="component" value="Unassembled WGS sequence"/>
</dbReference>
<dbReference type="GO" id="GO:0042274">
    <property type="term" value="P:ribosomal small subunit biogenesis"/>
    <property type="evidence" value="ECO:0007669"/>
    <property type="project" value="UniProtKB-UniRule"/>
</dbReference>